<keyword evidence="11" id="KW-1185">Reference proteome</keyword>
<proteinExistence type="inferred from homology"/>
<feature type="transmembrane region" description="Helical" evidence="8">
    <location>
        <begin position="427"/>
        <end position="447"/>
    </location>
</feature>
<evidence type="ECO:0000256" key="5">
    <source>
        <dbReference type="ARBA" id="ARBA00022692"/>
    </source>
</evidence>
<feature type="transmembrane region" description="Helical" evidence="8">
    <location>
        <begin position="198"/>
        <end position="221"/>
    </location>
</feature>
<dbReference type="PRINTS" id="PR00758">
    <property type="entry name" value="ARSENICPUMP"/>
</dbReference>
<evidence type="ECO:0000256" key="4">
    <source>
        <dbReference type="ARBA" id="ARBA00022475"/>
    </source>
</evidence>
<dbReference type="PANTHER" id="PTHR43568:SF1">
    <property type="entry name" value="P PROTEIN"/>
    <property type="match status" value="1"/>
</dbReference>
<feature type="transmembrane region" description="Helical" evidence="8">
    <location>
        <begin position="251"/>
        <end position="268"/>
    </location>
</feature>
<keyword evidence="6 8" id="KW-1133">Transmembrane helix</keyword>
<dbReference type="InterPro" id="IPR000802">
    <property type="entry name" value="Arsenical_pump_ArsB"/>
</dbReference>
<feature type="domain" description="Citrate transporter-like" evidence="9">
    <location>
        <begin position="17"/>
        <end position="370"/>
    </location>
</feature>
<dbReference type="Pfam" id="PF03600">
    <property type="entry name" value="CitMHS"/>
    <property type="match status" value="1"/>
</dbReference>
<name>A0ABY6HU28_9ARCH</name>
<evidence type="ECO:0000256" key="6">
    <source>
        <dbReference type="ARBA" id="ARBA00022989"/>
    </source>
</evidence>
<gene>
    <name evidence="10" type="ORF">NEF87_002351</name>
</gene>
<feature type="transmembrane region" description="Helical" evidence="8">
    <location>
        <begin position="302"/>
        <end position="325"/>
    </location>
</feature>
<dbReference type="Proteomes" id="UP001208689">
    <property type="component" value="Chromosome"/>
</dbReference>
<feature type="transmembrane region" description="Helical" evidence="8">
    <location>
        <begin position="274"/>
        <end position="295"/>
    </location>
</feature>
<keyword evidence="3" id="KW-0813">Transport</keyword>
<evidence type="ECO:0000256" key="3">
    <source>
        <dbReference type="ARBA" id="ARBA00022448"/>
    </source>
</evidence>
<feature type="transmembrane region" description="Helical" evidence="8">
    <location>
        <begin position="160"/>
        <end position="178"/>
    </location>
</feature>
<reference evidence="10" key="1">
    <citation type="submission" date="2022-09" db="EMBL/GenBank/DDBJ databases">
        <title>Actin cytoskeleton and complex cell architecture in an #Asgard archaeon.</title>
        <authorList>
            <person name="Ponce Toledo R.I."/>
            <person name="Schleper C."/>
            <person name="Rodrigues Oliveira T."/>
            <person name="Wollweber F."/>
            <person name="Xu J."/>
            <person name="Rittmann S."/>
            <person name="Klingl A."/>
            <person name="Pilhofer M."/>
        </authorList>
    </citation>
    <scope>NUCLEOTIDE SEQUENCE</scope>
    <source>
        <strain evidence="10">B-35</strain>
    </source>
</reference>
<evidence type="ECO:0000313" key="10">
    <source>
        <dbReference type="EMBL" id="UYP46066.1"/>
    </source>
</evidence>
<evidence type="ECO:0000256" key="2">
    <source>
        <dbReference type="ARBA" id="ARBA00009843"/>
    </source>
</evidence>
<keyword evidence="5 8" id="KW-0812">Transmembrane</keyword>
<feature type="transmembrane region" description="Helical" evidence="8">
    <location>
        <begin position="363"/>
        <end position="388"/>
    </location>
</feature>
<feature type="transmembrane region" description="Helical" evidence="8">
    <location>
        <begin position="6"/>
        <end position="21"/>
    </location>
</feature>
<accession>A0ABY6HU28</accession>
<protein>
    <recommendedName>
        <fullName evidence="9">Citrate transporter-like domain-containing protein</fullName>
    </recommendedName>
</protein>
<dbReference type="InterPro" id="IPR004680">
    <property type="entry name" value="Cit_transptr-like_dom"/>
</dbReference>
<feature type="transmembrane region" description="Helical" evidence="8">
    <location>
        <begin position="28"/>
        <end position="49"/>
    </location>
</feature>
<organism evidence="10 11">
    <name type="scientific">Candidatus Lokiarchaeum ossiferum</name>
    <dbReference type="NCBI Taxonomy" id="2951803"/>
    <lineage>
        <taxon>Archaea</taxon>
        <taxon>Promethearchaeati</taxon>
        <taxon>Promethearchaeota</taxon>
        <taxon>Promethearchaeia</taxon>
        <taxon>Promethearchaeales</taxon>
        <taxon>Promethearchaeaceae</taxon>
        <taxon>Candidatus Lokiarchaeum</taxon>
    </lineage>
</organism>
<evidence type="ECO:0000256" key="1">
    <source>
        <dbReference type="ARBA" id="ARBA00004651"/>
    </source>
</evidence>
<dbReference type="EMBL" id="CP104013">
    <property type="protein sequence ID" value="UYP46066.1"/>
    <property type="molecule type" value="Genomic_DNA"/>
</dbReference>
<evidence type="ECO:0000313" key="11">
    <source>
        <dbReference type="Proteomes" id="UP001208689"/>
    </source>
</evidence>
<evidence type="ECO:0000256" key="7">
    <source>
        <dbReference type="ARBA" id="ARBA00023136"/>
    </source>
</evidence>
<dbReference type="PANTHER" id="PTHR43568">
    <property type="entry name" value="P PROTEIN"/>
    <property type="match status" value="1"/>
</dbReference>
<feature type="transmembrane region" description="Helical" evidence="8">
    <location>
        <begin position="118"/>
        <end position="148"/>
    </location>
</feature>
<sequence>MINYFLLGITIGLFIIILIVFSREKMDYVGYSLICALIACILTAFMIPIEQVADTLDWIDPTKTSSLTWIQVFVNMIEFKPLMFIMGMQMIVTISERYKIFQWVAVKTLHITKGNYRLFFYTICTIATIVAAVIADVTVAVIFVPLVIRACRILKINPVPFLYGISITINIGSVLTPFSSSKNILISSEFGLSFGWFLGNMGLFIIFSLISTLILLDLLVLRKYDAPTERNRTVFLEIMNPSLVIADRKRFIFNGIYFCIIILGFMLFSDYSSIIAFFGAILMGILNGEPFIQVIKEIDLKVIFFFIALFLLIGAMEINNAFSLISTGLSVFDLNNTYVVALGVLLISSFFSGFLASNPTAVFLIIVLRSVFPGEVPSVILIAFLFGINLGGNLLPQGATCDLMTLNLAKKNNVEGFTYNSLLKTGGLFAMLHIIMCIIYLTLYFLIIG</sequence>
<comment type="similarity">
    <text evidence="2">Belongs to the CitM (TC 2.A.11) transporter family.</text>
</comment>
<comment type="subcellular location">
    <subcellularLocation>
        <location evidence="1">Cell membrane</location>
        <topology evidence="1">Multi-pass membrane protein</topology>
    </subcellularLocation>
</comment>
<keyword evidence="4" id="KW-1003">Cell membrane</keyword>
<keyword evidence="7 8" id="KW-0472">Membrane</keyword>
<evidence type="ECO:0000256" key="8">
    <source>
        <dbReference type="SAM" id="Phobius"/>
    </source>
</evidence>
<feature type="transmembrane region" description="Helical" evidence="8">
    <location>
        <begin position="337"/>
        <end position="356"/>
    </location>
</feature>
<evidence type="ECO:0000259" key="9">
    <source>
        <dbReference type="Pfam" id="PF03600"/>
    </source>
</evidence>
<dbReference type="InterPro" id="IPR051475">
    <property type="entry name" value="Diverse_Ion_Transporter"/>
</dbReference>